<dbReference type="AlphaFoldDB" id="A0A510WL02"/>
<accession>A0A510WL02</accession>
<dbReference type="EMBL" id="BJUG01000008">
    <property type="protein sequence ID" value="GEK37340.1"/>
    <property type="molecule type" value="Genomic_DNA"/>
</dbReference>
<protein>
    <submittedName>
        <fullName evidence="2">Uncharacterized protein</fullName>
    </submittedName>
</protein>
<keyword evidence="1" id="KW-0472">Membrane</keyword>
<proteinExistence type="predicted"/>
<name>A0A510WL02_ENTTH</name>
<gene>
    <name evidence="2" type="ORF">ETH01_16270</name>
</gene>
<dbReference type="Proteomes" id="UP000321361">
    <property type="component" value="Unassembled WGS sequence"/>
</dbReference>
<feature type="transmembrane region" description="Helical" evidence="1">
    <location>
        <begin position="12"/>
        <end position="30"/>
    </location>
</feature>
<keyword evidence="1" id="KW-1133">Transmembrane helix</keyword>
<comment type="caution">
    <text evidence="2">The sequence shown here is derived from an EMBL/GenBank/DDBJ whole genome shotgun (WGS) entry which is preliminary data.</text>
</comment>
<feature type="transmembrane region" description="Helical" evidence="1">
    <location>
        <begin position="37"/>
        <end position="56"/>
    </location>
</feature>
<keyword evidence="1" id="KW-0812">Transmembrane</keyword>
<evidence type="ECO:0000256" key="1">
    <source>
        <dbReference type="SAM" id="Phobius"/>
    </source>
</evidence>
<organism evidence="2 3">
    <name type="scientific">Enterococcus thailandicus</name>
    <dbReference type="NCBI Taxonomy" id="417368"/>
    <lineage>
        <taxon>Bacteria</taxon>
        <taxon>Bacillati</taxon>
        <taxon>Bacillota</taxon>
        <taxon>Bacilli</taxon>
        <taxon>Lactobacillales</taxon>
        <taxon>Enterococcaceae</taxon>
        <taxon>Enterococcus</taxon>
    </lineage>
</organism>
<evidence type="ECO:0000313" key="2">
    <source>
        <dbReference type="EMBL" id="GEK37340.1"/>
    </source>
</evidence>
<reference evidence="2 3" key="1">
    <citation type="submission" date="2019-07" db="EMBL/GenBank/DDBJ databases">
        <title>Whole genome shotgun sequence of Enterococcus thailandicus NBRC 101867.</title>
        <authorList>
            <person name="Hosoyama A."/>
            <person name="Uohara A."/>
            <person name="Ohji S."/>
            <person name="Ichikawa N."/>
        </authorList>
    </citation>
    <scope>NUCLEOTIDE SEQUENCE [LARGE SCALE GENOMIC DNA]</scope>
    <source>
        <strain evidence="2 3">NBRC 101867</strain>
    </source>
</reference>
<sequence length="172" mass="19605">MEISENNKNAVVWGILSSIVPIIGIYRTVILKRWKNLGLLIIISLIGGVLFFGSLIREIEKNDVVNTGTIFLNYENKIGNQLTLDFKSATDGFVEKKRFKLSSKKEMIYINGKCSKGSFLIEIVQGNKSRKQKVEQGRFKEKISLDFLNKGYFNMKIHIQNAKDTSLKVEVK</sequence>
<evidence type="ECO:0000313" key="3">
    <source>
        <dbReference type="Proteomes" id="UP000321361"/>
    </source>
</evidence>